<dbReference type="Pfam" id="PF13489">
    <property type="entry name" value="Methyltransf_23"/>
    <property type="match status" value="1"/>
</dbReference>
<dbReference type="PANTHER" id="PTHR43861">
    <property type="entry name" value="TRANS-ACONITATE 2-METHYLTRANSFERASE-RELATED"/>
    <property type="match status" value="1"/>
</dbReference>
<gene>
    <name evidence="1" type="ORF">SAMN04488132_107163</name>
</gene>
<dbReference type="CDD" id="cd02440">
    <property type="entry name" value="AdoMet_MTases"/>
    <property type="match status" value="1"/>
</dbReference>
<dbReference type="GO" id="GO:0008168">
    <property type="term" value="F:methyltransferase activity"/>
    <property type="evidence" value="ECO:0007669"/>
    <property type="project" value="UniProtKB-KW"/>
</dbReference>
<keyword evidence="1" id="KW-0489">Methyltransferase</keyword>
<dbReference type="Proteomes" id="UP000190888">
    <property type="component" value="Unassembled WGS sequence"/>
</dbReference>
<dbReference type="GO" id="GO:0032259">
    <property type="term" value="P:methylation"/>
    <property type="evidence" value="ECO:0007669"/>
    <property type="project" value="UniProtKB-KW"/>
</dbReference>
<name>A0A1T4Q5W4_9BACT</name>
<dbReference type="SUPFAM" id="SSF53335">
    <property type="entry name" value="S-adenosyl-L-methionine-dependent methyltransferases"/>
    <property type="match status" value="1"/>
</dbReference>
<dbReference type="Gene3D" id="3.40.50.150">
    <property type="entry name" value="Vaccinia Virus protein VP39"/>
    <property type="match status" value="1"/>
</dbReference>
<organism evidence="1 2">
    <name type="scientific">Sediminibacterium ginsengisoli</name>
    <dbReference type="NCBI Taxonomy" id="413434"/>
    <lineage>
        <taxon>Bacteria</taxon>
        <taxon>Pseudomonadati</taxon>
        <taxon>Bacteroidota</taxon>
        <taxon>Chitinophagia</taxon>
        <taxon>Chitinophagales</taxon>
        <taxon>Chitinophagaceae</taxon>
        <taxon>Sediminibacterium</taxon>
    </lineage>
</organism>
<sequence>MKVLTCPGCRSGKYVELSRSGALTESRNNIDFVQNAYAVNQCNNCGLYYKDEVLSEKEFKVYYNSFDFNQWSDPRNIYPTEEIIKKQLGKAIWQAKEKLKILDFGCSDGRLLHFFAEQSFCFGFDIDERIYKTLSEKGIEGLTSKELEDKDSYFDLIIISDVFEHLLHPTVLIQQVWKKLAPGGKLIISTGFADSDYCRFDIADYWYFKNLQHVCMLGNRYIDFLAATLRAKVVLRKECSHYSASFMKKAGRKTAFSIRFFLYKHISTKKSSRLNRIVRKVPFLNKIVKWNTQPFYPFAKDHIVTVFEKMNP</sequence>
<dbReference type="AlphaFoldDB" id="A0A1T4Q5W4"/>
<dbReference type="OrthoDB" id="9789123at2"/>
<dbReference type="STRING" id="413434.SAMN04488132_107163"/>
<evidence type="ECO:0000313" key="2">
    <source>
        <dbReference type="Proteomes" id="UP000190888"/>
    </source>
</evidence>
<dbReference type="EMBL" id="FUWH01000007">
    <property type="protein sequence ID" value="SJZ99163.1"/>
    <property type="molecule type" value="Genomic_DNA"/>
</dbReference>
<dbReference type="RefSeq" id="WP_078831928.1">
    <property type="nucleotide sequence ID" value="NZ_FUWH01000007.1"/>
</dbReference>
<keyword evidence="2" id="KW-1185">Reference proteome</keyword>
<evidence type="ECO:0000313" key="1">
    <source>
        <dbReference type="EMBL" id="SJZ99163.1"/>
    </source>
</evidence>
<accession>A0A1T4Q5W4</accession>
<proteinExistence type="predicted"/>
<protein>
    <submittedName>
        <fullName evidence="1">Methyltransferase domain-containing protein</fullName>
    </submittedName>
</protein>
<reference evidence="1 2" key="1">
    <citation type="submission" date="2017-02" db="EMBL/GenBank/DDBJ databases">
        <authorList>
            <person name="Peterson S.W."/>
        </authorList>
    </citation>
    <scope>NUCLEOTIDE SEQUENCE [LARGE SCALE GENOMIC DNA]</scope>
    <source>
        <strain evidence="1 2">DSM 22335</strain>
    </source>
</reference>
<dbReference type="InterPro" id="IPR029063">
    <property type="entry name" value="SAM-dependent_MTases_sf"/>
</dbReference>
<keyword evidence="1" id="KW-0808">Transferase</keyword>